<sequence length="353" mass="38213">MFASVRVVGAGLIGTSIALALKSYGKKVEIIDIQPAAQLLAVDLVKGEQISHPELILIAVPVDVTEEVVLEQISSNPNSLVCDLSSVKSDLQLKVKQLSGNTKNFISLHPMAGREVSGAEGARADLFDGRAWIAIENLDADDRAKGIISELIKICSGTAYWMSATEHDEVVASLSHLPQILSSALAAQLNAISEENLSTAGQGLRDVTRLAKSDAQLWTKILLNNSQSISVALLRLIDDLSKLEKDLSSKNERNVKSFLQSGIEGKDRIPGKHGAKERDYSFLPIVIDDKPGQLARIFIECAQVNVNVEDLSIEHSPGQETGLITLALSQADCQKLSLHLIEQGFKVHPAKYR</sequence>
<dbReference type="GO" id="GO:0004665">
    <property type="term" value="F:prephenate dehydrogenase (NADP+) activity"/>
    <property type="evidence" value="ECO:0007669"/>
    <property type="project" value="InterPro"/>
</dbReference>
<dbReference type="InterPro" id="IPR046825">
    <property type="entry name" value="PDH_C"/>
</dbReference>
<organism evidence="10">
    <name type="scientific">freshwater metagenome</name>
    <dbReference type="NCBI Taxonomy" id="449393"/>
    <lineage>
        <taxon>unclassified sequences</taxon>
        <taxon>metagenomes</taxon>
        <taxon>ecological metagenomes</taxon>
    </lineage>
</organism>
<dbReference type="EC" id="1.3.1.12" evidence="2"/>
<evidence type="ECO:0000256" key="3">
    <source>
        <dbReference type="ARBA" id="ARBA00016891"/>
    </source>
</evidence>
<proteinExistence type="predicted"/>
<dbReference type="EMBL" id="CAEZSW010000027">
    <property type="protein sequence ID" value="CAB4550440.1"/>
    <property type="molecule type" value="Genomic_DNA"/>
</dbReference>
<dbReference type="Gene3D" id="3.40.50.720">
    <property type="entry name" value="NAD(P)-binding Rossmann-like Domain"/>
    <property type="match status" value="1"/>
</dbReference>
<comment type="pathway">
    <text evidence="1">Amino-acid biosynthesis; L-tyrosine biosynthesis; (4-hydroxyphenyl)pyruvate from prephenate (NAD(+) route): step 1/1.</text>
</comment>
<evidence type="ECO:0000256" key="5">
    <source>
        <dbReference type="ARBA" id="ARBA00023002"/>
    </source>
</evidence>
<keyword evidence="4" id="KW-0827">Tyrosine biosynthesis</keyword>
<evidence type="ECO:0000256" key="4">
    <source>
        <dbReference type="ARBA" id="ARBA00022498"/>
    </source>
</evidence>
<dbReference type="InterPro" id="IPR046826">
    <property type="entry name" value="PDH_N"/>
</dbReference>
<dbReference type="InterPro" id="IPR003099">
    <property type="entry name" value="Prephen_DH"/>
</dbReference>
<evidence type="ECO:0000313" key="10">
    <source>
        <dbReference type="EMBL" id="CAB4550440.1"/>
    </source>
</evidence>
<accession>A0A6J6CFT9</accession>
<dbReference type="GO" id="GO:0008977">
    <property type="term" value="F:prephenate dehydrogenase (NAD+) activity"/>
    <property type="evidence" value="ECO:0007669"/>
    <property type="project" value="UniProtKB-EC"/>
</dbReference>
<protein>
    <recommendedName>
        <fullName evidence="3">Prephenate dehydrogenase</fullName>
        <ecNumber evidence="2">1.3.1.12</ecNumber>
    </recommendedName>
</protein>
<evidence type="ECO:0000256" key="2">
    <source>
        <dbReference type="ARBA" id="ARBA00012068"/>
    </source>
</evidence>
<reference evidence="10" key="1">
    <citation type="submission" date="2020-05" db="EMBL/GenBank/DDBJ databases">
        <authorList>
            <person name="Chiriac C."/>
            <person name="Salcher M."/>
            <person name="Ghai R."/>
            <person name="Kavagutti S V."/>
        </authorList>
    </citation>
    <scope>NUCLEOTIDE SEQUENCE</scope>
</reference>
<evidence type="ECO:0000259" key="9">
    <source>
        <dbReference type="PROSITE" id="PS51671"/>
    </source>
</evidence>
<dbReference type="AlphaFoldDB" id="A0A6J6CFT9"/>
<feature type="domain" description="Prephenate/arogenate dehydrogenase" evidence="8">
    <location>
        <begin position="3"/>
        <end position="277"/>
    </location>
</feature>
<feature type="domain" description="ACT" evidence="9">
    <location>
        <begin position="282"/>
        <end position="353"/>
    </location>
</feature>
<gene>
    <name evidence="10" type="ORF">UFOPK1508_00380</name>
</gene>
<evidence type="ECO:0000256" key="6">
    <source>
        <dbReference type="ARBA" id="ARBA00023027"/>
    </source>
</evidence>
<evidence type="ECO:0000256" key="7">
    <source>
        <dbReference type="ARBA" id="ARBA00049260"/>
    </source>
</evidence>
<dbReference type="PROSITE" id="PS51671">
    <property type="entry name" value="ACT"/>
    <property type="match status" value="1"/>
</dbReference>
<dbReference type="InterPro" id="IPR008927">
    <property type="entry name" value="6-PGluconate_DH-like_C_sf"/>
</dbReference>
<dbReference type="UniPathway" id="UPA00122">
    <property type="reaction ID" value="UER00961"/>
</dbReference>
<dbReference type="Gene3D" id="1.10.3660.10">
    <property type="entry name" value="6-phosphogluconate dehydrogenase C-terminal like domain"/>
    <property type="match status" value="1"/>
</dbReference>
<dbReference type="SUPFAM" id="SSF48179">
    <property type="entry name" value="6-phosphogluconate dehydrogenase C-terminal domain-like"/>
    <property type="match status" value="1"/>
</dbReference>
<dbReference type="Pfam" id="PF20463">
    <property type="entry name" value="PDH_C"/>
    <property type="match status" value="1"/>
</dbReference>
<keyword evidence="4" id="KW-0057">Aromatic amino acid biosynthesis</keyword>
<dbReference type="SUPFAM" id="SSF51735">
    <property type="entry name" value="NAD(P)-binding Rossmann-fold domains"/>
    <property type="match status" value="1"/>
</dbReference>
<dbReference type="Pfam" id="PF02153">
    <property type="entry name" value="PDH_N"/>
    <property type="match status" value="1"/>
</dbReference>
<dbReference type="PANTHER" id="PTHR21363:SF0">
    <property type="entry name" value="PREPHENATE DEHYDROGENASE [NADP(+)]"/>
    <property type="match status" value="1"/>
</dbReference>
<dbReference type="InterPro" id="IPR002912">
    <property type="entry name" value="ACT_dom"/>
</dbReference>
<keyword evidence="5" id="KW-0560">Oxidoreductase</keyword>
<comment type="catalytic activity">
    <reaction evidence="7">
        <text>prephenate + NAD(+) = 3-(4-hydroxyphenyl)pyruvate + CO2 + NADH</text>
        <dbReference type="Rhea" id="RHEA:13869"/>
        <dbReference type="ChEBI" id="CHEBI:16526"/>
        <dbReference type="ChEBI" id="CHEBI:29934"/>
        <dbReference type="ChEBI" id="CHEBI:36242"/>
        <dbReference type="ChEBI" id="CHEBI:57540"/>
        <dbReference type="ChEBI" id="CHEBI:57945"/>
        <dbReference type="EC" id="1.3.1.12"/>
    </reaction>
</comment>
<keyword evidence="4" id="KW-0028">Amino-acid biosynthesis</keyword>
<dbReference type="InterPro" id="IPR050812">
    <property type="entry name" value="Preph/Arog_dehydrog"/>
</dbReference>
<dbReference type="InterPro" id="IPR036291">
    <property type="entry name" value="NAD(P)-bd_dom_sf"/>
</dbReference>
<dbReference type="GO" id="GO:0070403">
    <property type="term" value="F:NAD+ binding"/>
    <property type="evidence" value="ECO:0007669"/>
    <property type="project" value="InterPro"/>
</dbReference>
<keyword evidence="6" id="KW-0520">NAD</keyword>
<name>A0A6J6CFT9_9ZZZZ</name>
<evidence type="ECO:0000256" key="1">
    <source>
        <dbReference type="ARBA" id="ARBA00005067"/>
    </source>
</evidence>
<evidence type="ECO:0000259" key="8">
    <source>
        <dbReference type="PROSITE" id="PS51176"/>
    </source>
</evidence>
<dbReference type="PANTHER" id="PTHR21363">
    <property type="entry name" value="PREPHENATE DEHYDROGENASE"/>
    <property type="match status" value="1"/>
</dbReference>
<dbReference type="PROSITE" id="PS51176">
    <property type="entry name" value="PDH_ADH"/>
    <property type="match status" value="1"/>
</dbReference>
<dbReference type="GO" id="GO:0006571">
    <property type="term" value="P:tyrosine biosynthetic process"/>
    <property type="evidence" value="ECO:0007669"/>
    <property type="project" value="UniProtKB-UniPathway"/>
</dbReference>